<reference evidence="10 11" key="1">
    <citation type="submission" date="2024-08" db="EMBL/GenBank/DDBJ databases">
        <authorList>
            <person name="Cucini C."/>
            <person name="Frati F."/>
        </authorList>
    </citation>
    <scope>NUCLEOTIDE SEQUENCE [LARGE SCALE GENOMIC DNA]</scope>
</reference>
<feature type="transmembrane region" description="Helical" evidence="8">
    <location>
        <begin position="6"/>
        <end position="24"/>
    </location>
</feature>
<dbReference type="Proteomes" id="UP001642540">
    <property type="component" value="Unassembled WGS sequence"/>
</dbReference>
<accession>A0ABP1S711</accession>
<dbReference type="SUPFAM" id="SSF81321">
    <property type="entry name" value="Family A G protein-coupled receptor-like"/>
    <property type="match status" value="1"/>
</dbReference>
<keyword evidence="6 8" id="KW-0472">Membrane</keyword>
<protein>
    <recommendedName>
        <fullName evidence="9">G-protein coupled receptors family 1 profile domain-containing protein</fullName>
    </recommendedName>
</protein>
<keyword evidence="11" id="KW-1185">Reference proteome</keyword>
<dbReference type="PROSITE" id="PS50262">
    <property type="entry name" value="G_PROTEIN_RECEP_F1_2"/>
    <property type="match status" value="1"/>
</dbReference>
<dbReference type="EMBL" id="CAXLJM020000164">
    <property type="protein sequence ID" value="CAL8145534.1"/>
    <property type="molecule type" value="Genomic_DNA"/>
</dbReference>
<comment type="similarity">
    <text evidence="2">Belongs to the G-protein coupled receptor 1 family.</text>
</comment>
<dbReference type="PRINTS" id="PR00237">
    <property type="entry name" value="GPCRRHODOPSN"/>
</dbReference>
<dbReference type="Pfam" id="PF00001">
    <property type="entry name" value="7tm_1"/>
    <property type="match status" value="1"/>
</dbReference>
<feature type="transmembrane region" description="Helical" evidence="8">
    <location>
        <begin position="59"/>
        <end position="81"/>
    </location>
</feature>
<feature type="domain" description="G-protein coupled receptors family 1 profile" evidence="9">
    <location>
        <begin position="1"/>
        <end position="112"/>
    </location>
</feature>
<organism evidence="10 11">
    <name type="scientific">Orchesella dallaii</name>
    <dbReference type="NCBI Taxonomy" id="48710"/>
    <lineage>
        <taxon>Eukaryota</taxon>
        <taxon>Metazoa</taxon>
        <taxon>Ecdysozoa</taxon>
        <taxon>Arthropoda</taxon>
        <taxon>Hexapoda</taxon>
        <taxon>Collembola</taxon>
        <taxon>Entomobryomorpha</taxon>
        <taxon>Entomobryoidea</taxon>
        <taxon>Orchesellidae</taxon>
        <taxon>Orchesellinae</taxon>
        <taxon>Orchesella</taxon>
    </lineage>
</organism>
<evidence type="ECO:0000256" key="6">
    <source>
        <dbReference type="ARBA" id="ARBA00023136"/>
    </source>
</evidence>
<gene>
    <name evidence="10" type="ORF">ODALV1_LOCUS30522</name>
</gene>
<feature type="transmembrane region" description="Helical" evidence="8">
    <location>
        <begin position="96"/>
        <end position="115"/>
    </location>
</feature>
<evidence type="ECO:0000256" key="1">
    <source>
        <dbReference type="ARBA" id="ARBA00004651"/>
    </source>
</evidence>
<evidence type="ECO:0000313" key="11">
    <source>
        <dbReference type="Proteomes" id="UP001642540"/>
    </source>
</evidence>
<evidence type="ECO:0000256" key="3">
    <source>
        <dbReference type="ARBA" id="ARBA00022475"/>
    </source>
</evidence>
<evidence type="ECO:0000256" key="4">
    <source>
        <dbReference type="ARBA" id="ARBA00022692"/>
    </source>
</evidence>
<proteinExistence type="inferred from homology"/>
<keyword evidence="7" id="KW-0675">Receptor</keyword>
<evidence type="ECO:0000259" key="9">
    <source>
        <dbReference type="PROSITE" id="PS50262"/>
    </source>
</evidence>
<keyword evidence="5 8" id="KW-1133">Transmembrane helix</keyword>
<comment type="subcellular location">
    <subcellularLocation>
        <location evidence="1">Cell membrane</location>
        <topology evidence="1">Multi-pass membrane protein</topology>
    </subcellularLocation>
</comment>
<dbReference type="Gene3D" id="1.20.1070.10">
    <property type="entry name" value="Rhodopsin 7-helix transmembrane proteins"/>
    <property type="match status" value="1"/>
</dbReference>
<evidence type="ECO:0000256" key="2">
    <source>
        <dbReference type="ARBA" id="ARBA00010663"/>
    </source>
</evidence>
<dbReference type="PANTHER" id="PTHR24241:SF59">
    <property type="entry name" value="ADIPOKINETIC HORMONE RECEPTOR, ISOFORM C"/>
    <property type="match status" value="1"/>
</dbReference>
<dbReference type="InterPro" id="IPR017452">
    <property type="entry name" value="GPCR_Rhodpsn_7TM"/>
</dbReference>
<keyword evidence="3" id="KW-1003">Cell membrane</keyword>
<evidence type="ECO:0000256" key="8">
    <source>
        <dbReference type="SAM" id="Phobius"/>
    </source>
</evidence>
<sequence>MVMMYALPFILLVAFHSSIAIVLYKISHSGTTFESPVRVRSNRNENIERAKVKSIQMTLVISLVFLLCWTPYYVMCIWYWTDPDTAKRVDQRVQKALFLFASTNSVVNPVVYGLFHMKSIFRPRTRSTIIVMRNLAHLENPTFSYELSYGSQSQHHNSSFRVARDEGWREVVPLLVSHDGANGNSYNNTL</sequence>
<dbReference type="PANTHER" id="PTHR24241">
    <property type="entry name" value="NEUROPEPTIDE RECEPTOR-RELATED G-PROTEIN COUPLED RECEPTOR"/>
    <property type="match status" value="1"/>
</dbReference>
<comment type="caution">
    <text evidence="10">The sequence shown here is derived from an EMBL/GenBank/DDBJ whole genome shotgun (WGS) entry which is preliminary data.</text>
</comment>
<evidence type="ECO:0000256" key="7">
    <source>
        <dbReference type="ARBA" id="ARBA00023170"/>
    </source>
</evidence>
<name>A0ABP1S711_9HEXA</name>
<keyword evidence="4 8" id="KW-0812">Transmembrane</keyword>
<dbReference type="InterPro" id="IPR000276">
    <property type="entry name" value="GPCR_Rhodpsn"/>
</dbReference>
<evidence type="ECO:0000256" key="5">
    <source>
        <dbReference type="ARBA" id="ARBA00022989"/>
    </source>
</evidence>
<evidence type="ECO:0000313" key="10">
    <source>
        <dbReference type="EMBL" id="CAL8145534.1"/>
    </source>
</evidence>